<dbReference type="OrthoDB" id="9771806at2"/>
<dbReference type="PROSITE" id="PS00787">
    <property type="entry name" value="CHORISMATE_SYNTHASE_1"/>
    <property type="match status" value="1"/>
</dbReference>
<organism evidence="13 14">
    <name type="scientific">Thermobrachium celere DSM 8682</name>
    <dbReference type="NCBI Taxonomy" id="941824"/>
    <lineage>
        <taxon>Bacteria</taxon>
        <taxon>Bacillati</taxon>
        <taxon>Bacillota</taxon>
        <taxon>Clostridia</taxon>
        <taxon>Eubacteriales</taxon>
        <taxon>Clostridiaceae</taxon>
        <taxon>Thermobrachium</taxon>
    </lineage>
</organism>
<dbReference type="GO" id="GO:0008652">
    <property type="term" value="P:amino acid biosynthetic process"/>
    <property type="evidence" value="ECO:0007669"/>
    <property type="project" value="UniProtKB-KW"/>
</dbReference>
<feature type="binding site" evidence="11">
    <location>
        <position position="47"/>
    </location>
    <ligand>
        <name>NADP(+)</name>
        <dbReference type="ChEBI" id="CHEBI:58349"/>
    </ligand>
</feature>
<keyword evidence="9 11" id="KW-0057">Aromatic amino acid biosynthesis</keyword>
<comment type="subunit">
    <text evidence="11">Homotetramer.</text>
</comment>
<dbReference type="HAMAP" id="MF_00300">
    <property type="entry name" value="Chorismate_synth"/>
    <property type="match status" value="1"/>
</dbReference>
<comment type="caution">
    <text evidence="11">Lacks conserved residue(s) required for the propagation of feature annotation.</text>
</comment>
<dbReference type="eggNOG" id="COG0082">
    <property type="taxonomic scope" value="Bacteria"/>
</dbReference>
<feature type="binding site" evidence="11">
    <location>
        <begin position="125"/>
        <end position="127"/>
    </location>
    <ligand>
        <name>FMN</name>
        <dbReference type="ChEBI" id="CHEBI:58210"/>
    </ligand>
</feature>
<dbReference type="PANTHER" id="PTHR21085:SF0">
    <property type="entry name" value="CHORISMATE SYNTHASE"/>
    <property type="match status" value="1"/>
</dbReference>
<comment type="catalytic activity">
    <reaction evidence="11 12">
        <text>5-O-(1-carboxyvinyl)-3-phosphoshikimate = chorismate + phosphate</text>
        <dbReference type="Rhea" id="RHEA:21020"/>
        <dbReference type="ChEBI" id="CHEBI:29748"/>
        <dbReference type="ChEBI" id="CHEBI:43474"/>
        <dbReference type="ChEBI" id="CHEBI:57701"/>
        <dbReference type="EC" id="4.2.3.5"/>
    </reaction>
</comment>
<keyword evidence="8 11" id="KW-0521">NADP</keyword>
<dbReference type="HOGENOM" id="CLU_034547_0_0_9"/>
<comment type="function">
    <text evidence="11">Catalyzes the anti-1,4-elimination of the C-3 phosphate and the C-6 proR hydrogen from 5-enolpyruvylshikimate-3-phosphate (EPSP) to yield chorismate, which is the branch point compound that serves as the starting substrate for the three terminal pathways of aromatic amino acid biosynthesis. This reaction introduces a second double bond into the aromatic ring system.</text>
</comment>
<keyword evidence="10 11" id="KW-0456">Lyase</keyword>
<dbReference type="Proteomes" id="UP000014923">
    <property type="component" value="Unassembled WGS sequence"/>
</dbReference>
<keyword evidence="6 11" id="KW-0288">FMN</keyword>
<evidence type="ECO:0000256" key="1">
    <source>
        <dbReference type="ARBA" id="ARBA00005044"/>
    </source>
</evidence>
<evidence type="ECO:0000256" key="7">
    <source>
        <dbReference type="ARBA" id="ARBA00022827"/>
    </source>
</evidence>
<name>R7RQH8_9CLOT</name>
<evidence type="ECO:0000256" key="11">
    <source>
        <dbReference type="HAMAP-Rule" id="MF_00300"/>
    </source>
</evidence>
<sequence length="366" mass="40399">MSSTWGKNIKISLFGESHGEAVGVVIDGLPAGVELDYDFIREEMKRRAPGRSSISTPRKEDDEVNIISGVFNGRTTGTPLCCVIKNKNKISKDYEKIRYVLRPGHADYTGYIKYRGYNDYRGGGHFSGRLTAPLVFAGAVAKIILSKKNIFIGAHIKSIKNIQDLGFDFCNVDEGTLIKLRQMDFPVLNDCIEDEMKRVIKEAKEDGDSVGGVIEVAVINVEEGLGSPFFDSIESRLSHLLFSIPAVKGVEFGEGFNITNMLGSDANDEFYIENGKIKTRTNYNGGILGGISNGMPIIFRVAIKPTPSILKRQKTVNISLMEEVELQVEGRHDACIVPRAVPVVEAVTSIGILDMLIEREGYSWIK</sequence>
<dbReference type="UniPathway" id="UPA00053">
    <property type="reaction ID" value="UER00090"/>
</dbReference>
<keyword evidence="5 11" id="KW-0285">Flavoprotein</keyword>
<comment type="pathway">
    <text evidence="1 11 12">Metabolic intermediate biosynthesis; chorismate biosynthesis; chorismate from D-erythrose 4-phosphate and phosphoenolpyruvate: step 7/7.</text>
</comment>
<dbReference type="Gene3D" id="3.60.150.10">
    <property type="entry name" value="Chorismate synthase AroC"/>
    <property type="match status" value="1"/>
</dbReference>
<evidence type="ECO:0000256" key="12">
    <source>
        <dbReference type="RuleBase" id="RU000605"/>
    </source>
</evidence>
<dbReference type="PANTHER" id="PTHR21085">
    <property type="entry name" value="CHORISMATE SYNTHASE"/>
    <property type="match status" value="1"/>
</dbReference>
<dbReference type="GO" id="GO:0009073">
    <property type="term" value="P:aromatic amino acid family biosynthetic process"/>
    <property type="evidence" value="ECO:0007669"/>
    <property type="project" value="UniProtKB-KW"/>
</dbReference>
<feature type="binding site" evidence="11">
    <location>
        <position position="289"/>
    </location>
    <ligand>
        <name>FMN</name>
        <dbReference type="ChEBI" id="CHEBI:58210"/>
    </ligand>
</feature>
<dbReference type="Pfam" id="PF01264">
    <property type="entry name" value="Chorismate_synt"/>
    <property type="match status" value="1"/>
</dbReference>
<dbReference type="GO" id="GO:0010181">
    <property type="term" value="F:FMN binding"/>
    <property type="evidence" value="ECO:0007669"/>
    <property type="project" value="TreeGrafter"/>
</dbReference>
<evidence type="ECO:0000256" key="3">
    <source>
        <dbReference type="ARBA" id="ARBA00013036"/>
    </source>
</evidence>
<gene>
    <name evidence="11" type="primary">aroC</name>
    <name evidence="13" type="ORF">TCEL_01427</name>
</gene>
<dbReference type="RefSeq" id="WP_018660734.1">
    <property type="nucleotide sequence ID" value="NZ_HF952018.1"/>
</dbReference>
<dbReference type="InterPro" id="IPR000453">
    <property type="entry name" value="Chorismate_synth"/>
</dbReference>
<dbReference type="InterPro" id="IPR020541">
    <property type="entry name" value="Chorismate_synthase_CS"/>
</dbReference>
<dbReference type="GO" id="GO:0004107">
    <property type="term" value="F:chorismate synthase activity"/>
    <property type="evidence" value="ECO:0007669"/>
    <property type="project" value="UniProtKB-UniRule"/>
</dbReference>
<dbReference type="InterPro" id="IPR035904">
    <property type="entry name" value="Chorismate_synth_AroC_sf"/>
</dbReference>
<feature type="binding site" evidence="11">
    <location>
        <position position="331"/>
    </location>
    <ligand>
        <name>FMN</name>
        <dbReference type="ChEBI" id="CHEBI:58210"/>
    </ligand>
</feature>
<evidence type="ECO:0000256" key="2">
    <source>
        <dbReference type="ARBA" id="ARBA00008014"/>
    </source>
</evidence>
<comment type="cofactor">
    <cofactor evidence="11 12">
        <name>FMNH2</name>
        <dbReference type="ChEBI" id="CHEBI:57618"/>
    </cofactor>
    <text evidence="11 12">Reduced FMN (FMNH(2)).</text>
</comment>
<dbReference type="NCBIfam" id="NF003793">
    <property type="entry name" value="PRK05382.1"/>
    <property type="match status" value="1"/>
</dbReference>
<evidence type="ECO:0000313" key="13">
    <source>
        <dbReference type="EMBL" id="CDF57513.1"/>
    </source>
</evidence>
<evidence type="ECO:0000256" key="9">
    <source>
        <dbReference type="ARBA" id="ARBA00023141"/>
    </source>
</evidence>
<comment type="caution">
    <text evidence="13">The sequence shown here is derived from an EMBL/GenBank/DDBJ whole genome shotgun (WGS) entry which is preliminary data.</text>
</comment>
<dbReference type="PIRSF" id="PIRSF001456">
    <property type="entry name" value="Chorismate_synth"/>
    <property type="match status" value="1"/>
</dbReference>
<accession>R7RQH8</accession>
<dbReference type="EC" id="4.2.3.5" evidence="3 11"/>
<evidence type="ECO:0000256" key="5">
    <source>
        <dbReference type="ARBA" id="ARBA00022630"/>
    </source>
</evidence>
<feature type="binding site" evidence="11">
    <location>
        <begin position="304"/>
        <end position="308"/>
    </location>
    <ligand>
        <name>FMN</name>
        <dbReference type="ChEBI" id="CHEBI:58210"/>
    </ligand>
</feature>
<evidence type="ECO:0000256" key="4">
    <source>
        <dbReference type="ARBA" id="ARBA00022605"/>
    </source>
</evidence>
<keyword evidence="7 11" id="KW-0274">FAD</keyword>
<dbReference type="CDD" id="cd07304">
    <property type="entry name" value="Chorismate_synthase"/>
    <property type="match status" value="1"/>
</dbReference>
<dbReference type="GO" id="GO:0005829">
    <property type="term" value="C:cytosol"/>
    <property type="evidence" value="ECO:0007669"/>
    <property type="project" value="TreeGrafter"/>
</dbReference>
<dbReference type="AlphaFoldDB" id="R7RQH8"/>
<dbReference type="NCBIfam" id="TIGR00033">
    <property type="entry name" value="aroC"/>
    <property type="match status" value="1"/>
</dbReference>
<keyword evidence="4 11" id="KW-0028">Amino-acid biosynthesis</keyword>
<keyword evidence="14" id="KW-1185">Reference proteome</keyword>
<reference evidence="13" key="1">
    <citation type="submission" date="2013-03" db="EMBL/GenBank/DDBJ databases">
        <title>Draft genome sequence of the hydrogen-ethanol-producing anaerobic alkalithermophilic Caloramator celere.</title>
        <authorList>
            <person name="Ciranna A."/>
            <person name="Larjo A."/>
            <person name="Kivisto A."/>
            <person name="Santala V."/>
            <person name="Roos C."/>
            <person name="Karp M."/>
        </authorList>
    </citation>
    <scope>NUCLEOTIDE SEQUENCE [LARGE SCALE GENOMIC DNA]</scope>
    <source>
        <strain evidence="13">DSM 8682</strain>
    </source>
</reference>
<dbReference type="EMBL" id="CAVN010000088">
    <property type="protein sequence ID" value="CDF57513.1"/>
    <property type="molecule type" value="Genomic_DNA"/>
</dbReference>
<evidence type="ECO:0000256" key="8">
    <source>
        <dbReference type="ARBA" id="ARBA00022857"/>
    </source>
</evidence>
<dbReference type="SUPFAM" id="SSF103263">
    <property type="entry name" value="Chorismate synthase, AroC"/>
    <property type="match status" value="1"/>
</dbReference>
<evidence type="ECO:0000313" key="14">
    <source>
        <dbReference type="Proteomes" id="UP000014923"/>
    </source>
</evidence>
<comment type="similarity">
    <text evidence="2 11 12">Belongs to the chorismate synthase family.</text>
</comment>
<evidence type="ECO:0000256" key="6">
    <source>
        <dbReference type="ARBA" id="ARBA00022643"/>
    </source>
</evidence>
<dbReference type="PROSITE" id="PS00788">
    <property type="entry name" value="CHORISMATE_SYNTHASE_2"/>
    <property type="match status" value="1"/>
</dbReference>
<protein>
    <recommendedName>
        <fullName evidence="3 11">Chorismate synthase</fullName>
        <shortName evidence="11">CS</shortName>
        <ecNumber evidence="3 11">4.2.3.5</ecNumber>
    </recommendedName>
    <alternativeName>
        <fullName evidence="11">5-enolpyruvylshikimate-3-phosphate phospholyase</fullName>
    </alternativeName>
</protein>
<proteinExistence type="inferred from homology"/>
<dbReference type="GO" id="GO:0009423">
    <property type="term" value="P:chorismate biosynthetic process"/>
    <property type="evidence" value="ECO:0007669"/>
    <property type="project" value="UniProtKB-UniRule"/>
</dbReference>
<evidence type="ECO:0000256" key="10">
    <source>
        <dbReference type="ARBA" id="ARBA00023239"/>
    </source>
</evidence>